<sequence length="722" mass="80869">MLHGFHHRLPIRPRLLHPYFPICQYHQRTQSKSHLTIQADTLDFYDRLLLQSSGVHQLKKLHAQIILTGLHLSSFLSARLISIYSSIGLLADARSIFSTAPSGRNAGLLLWNSILRANLSHGYSLEAFHLYCRMRELGVAPDGFSFPLIIRACTSIVNPKVCRIVHGHATLMGFQFHLHVANELIGMYGKIGQMDSAYQLLNRMPRRNVVSWNVIISGYAANYDCRGAFEMFGRMELEDGLEPNLITWTSLLSAYARCGQDNEVVRLFKEMRGMGIAPNAEAVSVVLSVCGDLSALDKAKEIHGYVVRNGFEDYVFVKNSLICMYGKHGQREDAKTLFSEIKIKNLVTWNALISSYAAAGLCDDAFEVLSQLEKLGAESIIKPNVVSWSAVIGGFASNGRGNESLELFRQMQQAGVDPNSVTIATILSVCAELAAFRLGREIHGHVIRSLMNKNILVQNGLLHMYAKCGCLRDGCSVFERIEDRDLISWNSMIAGYGMHGFVEDALNTFYKMIEAGFRPDGITFVSLLSACSHTGLVTKGRQLYDQMIHEYMLSPQMEHYACMVDLLGRAGLLQEASEFVKMIPIKPNACVWGALLNSCRIYKNMAVAEETFKSFGHHSEGTGSYMLLSNIYAECERWEDSAKMRVLTKMKCLKKSPGQSWIEVKKKIYLFLAGNLMQPGLEKVYKVLEDLGLQMEDSGYIPDETFVFQYVAEEEADIICAQ</sequence>
<dbReference type="EMBL" id="CM056818">
    <property type="protein sequence ID" value="KAJ8622635.1"/>
    <property type="molecule type" value="Genomic_DNA"/>
</dbReference>
<evidence type="ECO:0000313" key="2">
    <source>
        <dbReference type="Proteomes" id="UP001234297"/>
    </source>
</evidence>
<reference evidence="1 2" key="1">
    <citation type="journal article" date="2022" name="Hortic Res">
        <title>A haplotype resolved chromosomal level avocado genome allows analysis of novel avocado genes.</title>
        <authorList>
            <person name="Nath O."/>
            <person name="Fletcher S.J."/>
            <person name="Hayward A."/>
            <person name="Shaw L.M."/>
            <person name="Masouleh A.K."/>
            <person name="Furtado A."/>
            <person name="Henry R.J."/>
            <person name="Mitter N."/>
        </authorList>
    </citation>
    <scope>NUCLEOTIDE SEQUENCE [LARGE SCALE GENOMIC DNA]</scope>
    <source>
        <strain evidence="2">cv. Hass</strain>
    </source>
</reference>
<proteinExistence type="predicted"/>
<name>A0ACC2KNB6_PERAE</name>
<gene>
    <name evidence="1" type="ORF">MRB53_031164</name>
</gene>
<dbReference type="Proteomes" id="UP001234297">
    <property type="component" value="Chromosome 10"/>
</dbReference>
<comment type="caution">
    <text evidence="1">The sequence shown here is derived from an EMBL/GenBank/DDBJ whole genome shotgun (WGS) entry which is preliminary data.</text>
</comment>
<organism evidence="1 2">
    <name type="scientific">Persea americana</name>
    <name type="common">Avocado</name>
    <dbReference type="NCBI Taxonomy" id="3435"/>
    <lineage>
        <taxon>Eukaryota</taxon>
        <taxon>Viridiplantae</taxon>
        <taxon>Streptophyta</taxon>
        <taxon>Embryophyta</taxon>
        <taxon>Tracheophyta</taxon>
        <taxon>Spermatophyta</taxon>
        <taxon>Magnoliopsida</taxon>
        <taxon>Magnoliidae</taxon>
        <taxon>Laurales</taxon>
        <taxon>Lauraceae</taxon>
        <taxon>Persea</taxon>
    </lineage>
</organism>
<protein>
    <submittedName>
        <fullName evidence="1">Uncharacterized protein</fullName>
    </submittedName>
</protein>
<accession>A0ACC2KNB6</accession>
<keyword evidence="2" id="KW-1185">Reference proteome</keyword>
<evidence type="ECO:0000313" key="1">
    <source>
        <dbReference type="EMBL" id="KAJ8622635.1"/>
    </source>
</evidence>